<sequence length="154" mass="17295">MNSQELKEIKILKVGENKEINFNGDFFIVKNVNNEVVVLPKPKMLYNAIALFLLMLISSFLIVILSGGEARAGGFVVFVILLLYKSLALEIQKLIFSEKIKNLKSELNDVKFISESNLSVGEGYTEGLFFNVIMSFLMLAFVFCGLYALFSVFS</sequence>
<evidence type="ECO:0000256" key="1">
    <source>
        <dbReference type="SAM" id="Phobius"/>
    </source>
</evidence>
<dbReference type="EMBL" id="JAAJBT010000003">
    <property type="protein sequence ID" value="NHM01690.1"/>
    <property type="molecule type" value="Genomic_DNA"/>
</dbReference>
<evidence type="ECO:0000313" key="3">
    <source>
        <dbReference type="Proteomes" id="UP000800984"/>
    </source>
</evidence>
<organism evidence="2 3">
    <name type="scientific">Flavobacterium difficile</name>
    <dbReference type="NCBI Taxonomy" id="2709659"/>
    <lineage>
        <taxon>Bacteria</taxon>
        <taxon>Pseudomonadati</taxon>
        <taxon>Bacteroidota</taxon>
        <taxon>Flavobacteriia</taxon>
        <taxon>Flavobacteriales</taxon>
        <taxon>Flavobacteriaceae</taxon>
        <taxon>Flavobacterium</taxon>
    </lineage>
</organism>
<feature type="transmembrane region" description="Helical" evidence="1">
    <location>
        <begin position="72"/>
        <end position="91"/>
    </location>
</feature>
<reference evidence="2 3" key="1">
    <citation type="submission" date="2020-02" db="EMBL/GenBank/DDBJ databases">
        <authorList>
            <person name="Chen W.-M."/>
        </authorList>
    </citation>
    <scope>NUCLEOTIDE SEQUENCE [LARGE SCALE GENOMIC DNA]</scope>
    <source>
        <strain evidence="2 3">KDG-16</strain>
    </source>
</reference>
<evidence type="ECO:0000313" key="2">
    <source>
        <dbReference type="EMBL" id="NHM01690.1"/>
    </source>
</evidence>
<name>A0ABX0I881_9FLAO</name>
<feature type="transmembrane region" description="Helical" evidence="1">
    <location>
        <begin position="44"/>
        <end position="66"/>
    </location>
</feature>
<evidence type="ECO:0008006" key="4">
    <source>
        <dbReference type="Google" id="ProtNLM"/>
    </source>
</evidence>
<dbReference type="RefSeq" id="WP_166076781.1">
    <property type="nucleotide sequence ID" value="NZ_JAAJBT010000003.1"/>
</dbReference>
<keyword evidence="3" id="KW-1185">Reference proteome</keyword>
<keyword evidence="1" id="KW-0812">Transmembrane</keyword>
<protein>
    <recommendedName>
        <fullName evidence="4">ABC transporter ATP-binding protein</fullName>
    </recommendedName>
</protein>
<gene>
    <name evidence="2" type="ORF">G4D72_06155</name>
</gene>
<accession>A0ABX0I881</accession>
<keyword evidence="1" id="KW-0472">Membrane</keyword>
<dbReference type="Proteomes" id="UP000800984">
    <property type="component" value="Unassembled WGS sequence"/>
</dbReference>
<proteinExistence type="predicted"/>
<feature type="transmembrane region" description="Helical" evidence="1">
    <location>
        <begin position="128"/>
        <end position="150"/>
    </location>
</feature>
<comment type="caution">
    <text evidence="2">The sequence shown here is derived from an EMBL/GenBank/DDBJ whole genome shotgun (WGS) entry which is preliminary data.</text>
</comment>
<keyword evidence="1" id="KW-1133">Transmembrane helix</keyword>